<name>A0A3L6FFV9_MAIZE</name>
<comment type="caution">
    <text evidence="1">The sequence shown here is derived from an EMBL/GenBank/DDBJ whole genome shotgun (WGS) entry which is preliminary data.</text>
</comment>
<gene>
    <name evidence="1" type="ORF">Zm00014a_039603</name>
</gene>
<dbReference type="AlphaFoldDB" id="A0A3L6FFV9"/>
<accession>A0A3L6FFV9</accession>
<dbReference type="Proteomes" id="UP000251960">
    <property type="component" value="Chromosome 3"/>
</dbReference>
<protein>
    <submittedName>
        <fullName evidence="1">Uncharacterized protein</fullName>
    </submittedName>
</protein>
<organism evidence="1">
    <name type="scientific">Zea mays</name>
    <name type="common">Maize</name>
    <dbReference type="NCBI Taxonomy" id="4577"/>
    <lineage>
        <taxon>Eukaryota</taxon>
        <taxon>Viridiplantae</taxon>
        <taxon>Streptophyta</taxon>
        <taxon>Embryophyta</taxon>
        <taxon>Tracheophyta</taxon>
        <taxon>Spermatophyta</taxon>
        <taxon>Magnoliopsida</taxon>
        <taxon>Liliopsida</taxon>
        <taxon>Poales</taxon>
        <taxon>Poaceae</taxon>
        <taxon>PACMAD clade</taxon>
        <taxon>Panicoideae</taxon>
        <taxon>Andropogonodae</taxon>
        <taxon>Andropogoneae</taxon>
        <taxon>Tripsacinae</taxon>
        <taxon>Zea</taxon>
    </lineage>
</organism>
<dbReference type="EMBL" id="NCVQ01000004">
    <property type="protein sequence ID" value="PWZ31730.1"/>
    <property type="molecule type" value="Genomic_DNA"/>
</dbReference>
<evidence type="ECO:0000313" key="1">
    <source>
        <dbReference type="EMBL" id="PWZ31730.1"/>
    </source>
</evidence>
<reference evidence="1" key="1">
    <citation type="journal article" date="2018" name="Nat. Genet.">
        <title>Extensive intraspecific gene order and gene structural variations between Mo17 and other maize genomes.</title>
        <authorList>
            <person name="Sun S."/>
            <person name="Zhou Y."/>
            <person name="Chen J."/>
            <person name="Shi J."/>
            <person name="Zhao H."/>
            <person name="Zhao H."/>
            <person name="Song W."/>
            <person name="Zhang M."/>
            <person name="Cui Y."/>
            <person name="Dong X."/>
            <person name="Liu H."/>
            <person name="Ma X."/>
            <person name="Jiao Y."/>
            <person name="Wang B."/>
            <person name="Wei X."/>
            <person name="Stein J.C."/>
            <person name="Glaubitz J.C."/>
            <person name="Lu F."/>
            <person name="Yu G."/>
            <person name="Liang C."/>
            <person name="Fengler K."/>
            <person name="Li B."/>
            <person name="Rafalski A."/>
            <person name="Schnable P.S."/>
            <person name="Ware D.H."/>
            <person name="Buckler E.S."/>
            <person name="Lai J."/>
        </authorList>
    </citation>
    <scope>NUCLEOTIDE SEQUENCE [LARGE SCALE GENOMIC DNA]</scope>
    <source>
        <tissue evidence="1">Seedling</tissue>
    </source>
</reference>
<proteinExistence type="predicted"/>
<sequence length="17" mass="2013">MTRISPMCFEKSLYHIG</sequence>